<dbReference type="GO" id="GO:0051287">
    <property type="term" value="F:NAD binding"/>
    <property type="evidence" value="ECO:0007669"/>
    <property type="project" value="InterPro"/>
</dbReference>
<feature type="domain" description="D-isomer specific 2-hydroxyacid dehydrogenase NAD-binding" evidence="4">
    <location>
        <begin position="115"/>
        <end position="294"/>
    </location>
</feature>
<sequence>MNSPKPILLVTRILPCQAQARLQQLHSRYDVVQLDDRLWSKEELIAKVQGVHGIVCITDDCMDADVMDAAGPTLKVISTVSVGFNHIDVPEAKRRGIALGYTPDVLTDATAEIAVALTLGICRRVVEGAEVAKAGKWSGMRLSFLLGPQLSQKTIGIVGLGRIGQGIAQRLNGFNLARLVYSGRRPNPKGAAAVGAEYVSFETLLQASDIVIIACSLNDSTCHLFDTNAFRQMKSTAYLVNISRGSVVKQDDLVAALQNHEIAGAGLDVTTPEPLPADHLLYQLPNCLVLPHMGSASVEARETMGAIALDNVVAGMENQPLRCPLEG</sequence>
<dbReference type="InterPro" id="IPR006140">
    <property type="entry name" value="D-isomer_DH_NAD-bd"/>
</dbReference>
<dbReference type="InterPro" id="IPR050223">
    <property type="entry name" value="D-isomer_2-hydroxyacid_DH"/>
</dbReference>
<dbReference type="EMBL" id="JANBQB010000150">
    <property type="protein sequence ID" value="KAJ1980836.1"/>
    <property type="molecule type" value="Genomic_DNA"/>
</dbReference>
<accession>A0A9W8EA38</accession>
<dbReference type="FunFam" id="3.40.50.720:FF:000026">
    <property type="entry name" value="Glyoxylate/hydroxypyruvate reductase B"/>
    <property type="match status" value="1"/>
</dbReference>
<dbReference type="Gene3D" id="3.40.50.720">
    <property type="entry name" value="NAD(P)-binding Rossmann-like Domain"/>
    <property type="match status" value="2"/>
</dbReference>
<dbReference type="PANTHER" id="PTHR10996">
    <property type="entry name" value="2-HYDROXYACID DEHYDROGENASE-RELATED"/>
    <property type="match status" value="1"/>
</dbReference>
<dbReference type="OrthoDB" id="9991913at2759"/>
<dbReference type="AlphaFoldDB" id="A0A9W8EA38"/>
<proteinExistence type="inferred from homology"/>
<dbReference type="PANTHER" id="PTHR10996:SF277">
    <property type="entry name" value="GLYOXYLATE REDUCTASE_HYDROXYPYRUVATE REDUCTASE"/>
    <property type="match status" value="1"/>
</dbReference>
<dbReference type="InterPro" id="IPR036291">
    <property type="entry name" value="NAD(P)-bd_dom_sf"/>
</dbReference>
<evidence type="ECO:0000256" key="2">
    <source>
        <dbReference type="RuleBase" id="RU003719"/>
    </source>
</evidence>
<keyword evidence="6" id="KW-1185">Reference proteome</keyword>
<dbReference type="GO" id="GO:0005829">
    <property type="term" value="C:cytosol"/>
    <property type="evidence" value="ECO:0007669"/>
    <property type="project" value="TreeGrafter"/>
</dbReference>
<evidence type="ECO:0000259" key="3">
    <source>
        <dbReference type="Pfam" id="PF00389"/>
    </source>
</evidence>
<organism evidence="5 6">
    <name type="scientific">Dimargaris verticillata</name>
    <dbReference type="NCBI Taxonomy" id="2761393"/>
    <lineage>
        <taxon>Eukaryota</taxon>
        <taxon>Fungi</taxon>
        <taxon>Fungi incertae sedis</taxon>
        <taxon>Zoopagomycota</taxon>
        <taxon>Kickxellomycotina</taxon>
        <taxon>Dimargaritomycetes</taxon>
        <taxon>Dimargaritales</taxon>
        <taxon>Dimargaritaceae</taxon>
        <taxon>Dimargaris</taxon>
    </lineage>
</organism>
<dbReference type="SUPFAM" id="SSF52283">
    <property type="entry name" value="Formate/glycerate dehydrogenase catalytic domain-like"/>
    <property type="match status" value="1"/>
</dbReference>
<dbReference type="Pfam" id="PF02826">
    <property type="entry name" value="2-Hacid_dh_C"/>
    <property type="match status" value="1"/>
</dbReference>
<gene>
    <name evidence="5" type="ORF">H4R34_002306</name>
</gene>
<evidence type="ECO:0008006" key="7">
    <source>
        <dbReference type="Google" id="ProtNLM"/>
    </source>
</evidence>
<dbReference type="Pfam" id="PF00389">
    <property type="entry name" value="2-Hacid_dh"/>
    <property type="match status" value="1"/>
</dbReference>
<comment type="caution">
    <text evidence="5">The sequence shown here is derived from an EMBL/GenBank/DDBJ whole genome shotgun (WGS) entry which is preliminary data.</text>
</comment>
<keyword evidence="1 2" id="KW-0560">Oxidoreductase</keyword>
<dbReference type="InterPro" id="IPR006139">
    <property type="entry name" value="D-isomer_2_OHA_DH_cat_dom"/>
</dbReference>
<evidence type="ECO:0000313" key="6">
    <source>
        <dbReference type="Proteomes" id="UP001151582"/>
    </source>
</evidence>
<name>A0A9W8EA38_9FUNG</name>
<evidence type="ECO:0000313" key="5">
    <source>
        <dbReference type="EMBL" id="KAJ1980836.1"/>
    </source>
</evidence>
<evidence type="ECO:0000256" key="1">
    <source>
        <dbReference type="ARBA" id="ARBA00023002"/>
    </source>
</evidence>
<evidence type="ECO:0000259" key="4">
    <source>
        <dbReference type="Pfam" id="PF02826"/>
    </source>
</evidence>
<dbReference type="GO" id="GO:0030267">
    <property type="term" value="F:glyoxylate reductase (NADPH) activity"/>
    <property type="evidence" value="ECO:0007669"/>
    <property type="project" value="TreeGrafter"/>
</dbReference>
<comment type="similarity">
    <text evidence="2">Belongs to the D-isomer specific 2-hydroxyacid dehydrogenase family.</text>
</comment>
<feature type="domain" description="D-isomer specific 2-hydroxyacid dehydrogenase catalytic" evidence="3">
    <location>
        <begin position="17"/>
        <end position="322"/>
    </location>
</feature>
<dbReference type="Proteomes" id="UP001151582">
    <property type="component" value="Unassembled WGS sequence"/>
</dbReference>
<dbReference type="GO" id="GO:0016618">
    <property type="term" value="F:hydroxypyruvate reductase [NAD(P)H] activity"/>
    <property type="evidence" value="ECO:0007669"/>
    <property type="project" value="TreeGrafter"/>
</dbReference>
<protein>
    <recommendedName>
        <fullName evidence="7">Glyoxylate reductase</fullName>
    </recommendedName>
</protein>
<dbReference type="SUPFAM" id="SSF51735">
    <property type="entry name" value="NAD(P)-binding Rossmann-fold domains"/>
    <property type="match status" value="1"/>
</dbReference>
<dbReference type="CDD" id="cd05301">
    <property type="entry name" value="GDH"/>
    <property type="match status" value="1"/>
</dbReference>
<reference evidence="5" key="1">
    <citation type="submission" date="2022-07" db="EMBL/GenBank/DDBJ databases">
        <title>Phylogenomic reconstructions and comparative analyses of Kickxellomycotina fungi.</title>
        <authorList>
            <person name="Reynolds N.K."/>
            <person name="Stajich J.E."/>
            <person name="Barry K."/>
            <person name="Grigoriev I.V."/>
            <person name="Crous P."/>
            <person name="Smith M.E."/>
        </authorList>
    </citation>
    <scope>NUCLEOTIDE SEQUENCE</scope>
    <source>
        <strain evidence="5">RSA 567</strain>
    </source>
</reference>